<comment type="similarity">
    <text evidence="2 7">Belongs to the group II decarboxylase family.</text>
</comment>
<proteinExistence type="inferred from homology"/>
<dbReference type="PANTHER" id="PTHR45677:SF8">
    <property type="entry name" value="CYSTEINE SULFINIC ACID DECARBOXYLASE"/>
    <property type="match status" value="1"/>
</dbReference>
<evidence type="ECO:0000256" key="6">
    <source>
        <dbReference type="PIRSR" id="PIRSR602129-50"/>
    </source>
</evidence>
<feature type="modified residue" description="N6-(pyridoxal phosphate)lysine" evidence="6">
    <location>
        <position position="317"/>
    </location>
</feature>
<dbReference type="CDD" id="cd06450">
    <property type="entry name" value="DOPA_deC_like"/>
    <property type="match status" value="1"/>
</dbReference>
<dbReference type="GO" id="GO:0030170">
    <property type="term" value="F:pyridoxal phosphate binding"/>
    <property type="evidence" value="ECO:0007669"/>
    <property type="project" value="InterPro"/>
</dbReference>
<evidence type="ECO:0000256" key="2">
    <source>
        <dbReference type="ARBA" id="ARBA00009533"/>
    </source>
</evidence>
<organism evidence="8 9">
    <name type="scientific">Thermoactinomyces mirandus</name>
    <dbReference type="NCBI Taxonomy" id="2756294"/>
    <lineage>
        <taxon>Bacteria</taxon>
        <taxon>Bacillati</taxon>
        <taxon>Bacillota</taxon>
        <taxon>Bacilli</taxon>
        <taxon>Bacillales</taxon>
        <taxon>Thermoactinomycetaceae</taxon>
        <taxon>Thermoactinomyces</taxon>
    </lineage>
</organism>
<keyword evidence="3" id="KW-0210">Decarboxylase</keyword>
<dbReference type="InterPro" id="IPR015422">
    <property type="entry name" value="PyrdxlP-dep_Trfase_small"/>
</dbReference>
<evidence type="ECO:0000256" key="5">
    <source>
        <dbReference type="ARBA" id="ARBA00023239"/>
    </source>
</evidence>
<evidence type="ECO:0000256" key="1">
    <source>
        <dbReference type="ARBA" id="ARBA00001933"/>
    </source>
</evidence>
<dbReference type="GO" id="GO:0005737">
    <property type="term" value="C:cytoplasm"/>
    <property type="evidence" value="ECO:0007669"/>
    <property type="project" value="TreeGrafter"/>
</dbReference>
<dbReference type="RefSeq" id="WP_181740752.1">
    <property type="nucleotide sequence ID" value="NZ_JACEOL010000035.1"/>
</dbReference>
<comment type="caution">
    <text evidence="8">The sequence shown here is derived from an EMBL/GenBank/DDBJ whole genome shotgun (WGS) entry which is preliminary data.</text>
</comment>
<dbReference type="InterPro" id="IPR021115">
    <property type="entry name" value="Pyridoxal-P_BS"/>
</dbReference>
<dbReference type="Gene3D" id="1.20.1650.10">
    <property type="entry name" value="PLP-dependent transferases"/>
    <property type="match status" value="1"/>
</dbReference>
<dbReference type="Gene3D" id="3.90.1150.10">
    <property type="entry name" value="Aspartate Aminotransferase, domain 1"/>
    <property type="match status" value="1"/>
</dbReference>
<evidence type="ECO:0000313" key="8">
    <source>
        <dbReference type="EMBL" id="MBA4602821.1"/>
    </source>
</evidence>
<dbReference type="Gene3D" id="3.40.640.10">
    <property type="entry name" value="Type I PLP-dependent aspartate aminotransferase-like (Major domain)"/>
    <property type="match status" value="1"/>
</dbReference>
<dbReference type="PANTHER" id="PTHR45677">
    <property type="entry name" value="GLUTAMATE DECARBOXYLASE-RELATED"/>
    <property type="match status" value="1"/>
</dbReference>
<evidence type="ECO:0000256" key="7">
    <source>
        <dbReference type="RuleBase" id="RU000382"/>
    </source>
</evidence>
<evidence type="ECO:0000256" key="4">
    <source>
        <dbReference type="ARBA" id="ARBA00022898"/>
    </source>
</evidence>
<dbReference type="GO" id="GO:0019752">
    <property type="term" value="P:carboxylic acid metabolic process"/>
    <property type="evidence" value="ECO:0007669"/>
    <property type="project" value="InterPro"/>
</dbReference>
<evidence type="ECO:0000313" key="9">
    <source>
        <dbReference type="Proteomes" id="UP000538292"/>
    </source>
</evidence>
<keyword evidence="9" id="KW-1185">Reference proteome</keyword>
<evidence type="ECO:0000256" key="3">
    <source>
        <dbReference type="ARBA" id="ARBA00022793"/>
    </source>
</evidence>
<gene>
    <name evidence="8" type="ORF">H2C83_10940</name>
</gene>
<accession>A0A7W1XTC4</accession>
<reference evidence="8 9" key="1">
    <citation type="submission" date="2020-07" db="EMBL/GenBank/DDBJ databases">
        <title>Thermoactinomyces phylogeny.</title>
        <authorList>
            <person name="Dunlap C."/>
        </authorList>
    </citation>
    <scope>NUCLEOTIDE SEQUENCE [LARGE SCALE GENOMIC DNA]</scope>
    <source>
        <strain evidence="8 9">AMNI-1</strain>
    </source>
</reference>
<comment type="cofactor">
    <cofactor evidence="1 6 7">
        <name>pyridoxal 5'-phosphate</name>
        <dbReference type="ChEBI" id="CHEBI:597326"/>
    </cofactor>
</comment>
<sequence length="509" mass="57136">MNKVVKTPGRECFLNSSPAGWSAYLQAVTAAREVFYQHYATLSRPFSGIQVGQLKALLEEIPVCPEEGRPIEEVLRETGEKIVRHSVVVHHPACSAHLHCPPLTAALAAEQLTSAMNQSMDSWDQSPAATMLEEKMIGWLCSRFFDSTAGDGIFTSGGTQSNYMGLLLARDFYLRERMNWDAKRKGLPAHASRMRILCSKAAHFTVKQAAALLGLGEEAVILIDTDKRYQMDLLDLDKELYQLKSVGYLPFAIVATAGTTDFGSIDPLGEIVRRAEAEKIWLHVDAAYGGALLMSDRYKQQLAGIEKADSVVVDFHKLFYQPISCGAFLLRNKEHFELIRRHADYLNSEEDEWLGIPHLVGKSVQTTRRFDALKLFVSLQATGRIRFAEMIEHTLEIAQEAAQLIRRDEHFQLINDPPALNAVVFRYRPTMRKVESDQLNRNIRDVLFHQGKAVIAQTRVDGMTCLKLTLLNPLLTSEELVNLLQAVKQTGLKLEMERGGNQTACRPKK</sequence>
<dbReference type="InterPro" id="IPR015424">
    <property type="entry name" value="PyrdxlP-dep_Trfase"/>
</dbReference>
<protein>
    <submittedName>
        <fullName evidence="8">Aspartate aminotransferase family protein</fullName>
    </submittedName>
</protein>
<dbReference type="AlphaFoldDB" id="A0A7W1XTC4"/>
<dbReference type="InterPro" id="IPR002129">
    <property type="entry name" value="PyrdxlP-dep_de-COase"/>
</dbReference>
<dbReference type="InterPro" id="IPR015421">
    <property type="entry name" value="PyrdxlP-dep_Trfase_major"/>
</dbReference>
<name>A0A7W1XTC4_9BACL</name>
<dbReference type="GO" id="GO:0004058">
    <property type="term" value="F:aromatic-L-amino-acid decarboxylase activity"/>
    <property type="evidence" value="ECO:0007669"/>
    <property type="project" value="UniProtKB-ARBA"/>
</dbReference>
<dbReference type="Proteomes" id="UP000538292">
    <property type="component" value="Unassembled WGS sequence"/>
</dbReference>
<keyword evidence="8" id="KW-0808">Transferase</keyword>
<dbReference type="SUPFAM" id="SSF53383">
    <property type="entry name" value="PLP-dependent transferases"/>
    <property type="match status" value="1"/>
</dbReference>
<keyword evidence="4 6" id="KW-0663">Pyridoxal phosphate</keyword>
<dbReference type="EMBL" id="JACEOL010000035">
    <property type="protein sequence ID" value="MBA4602821.1"/>
    <property type="molecule type" value="Genomic_DNA"/>
</dbReference>
<keyword evidence="8" id="KW-0032">Aminotransferase</keyword>
<dbReference type="GO" id="GO:0008483">
    <property type="term" value="F:transaminase activity"/>
    <property type="evidence" value="ECO:0007669"/>
    <property type="project" value="UniProtKB-KW"/>
</dbReference>
<dbReference type="PROSITE" id="PS00392">
    <property type="entry name" value="DDC_GAD_HDC_YDC"/>
    <property type="match status" value="1"/>
</dbReference>
<keyword evidence="5 7" id="KW-0456">Lyase</keyword>
<dbReference type="Pfam" id="PF00282">
    <property type="entry name" value="Pyridoxal_deC"/>
    <property type="match status" value="1"/>
</dbReference>